<evidence type="ECO:0000313" key="10">
    <source>
        <dbReference type="Proteomes" id="UP001424459"/>
    </source>
</evidence>
<dbReference type="InterPro" id="IPR005467">
    <property type="entry name" value="His_kinase_dom"/>
</dbReference>
<dbReference type="GO" id="GO:0016301">
    <property type="term" value="F:kinase activity"/>
    <property type="evidence" value="ECO:0007669"/>
    <property type="project" value="UniProtKB-KW"/>
</dbReference>
<evidence type="ECO:0000256" key="5">
    <source>
        <dbReference type="ARBA" id="ARBA00022777"/>
    </source>
</evidence>
<dbReference type="InterPro" id="IPR014265">
    <property type="entry name" value="XrtA/PrsK"/>
</dbReference>
<keyword evidence="7" id="KW-1133">Transmembrane helix</keyword>
<keyword evidence="10" id="KW-1185">Reference proteome</keyword>
<reference evidence="10" key="1">
    <citation type="journal article" date="2019" name="Int. J. Syst. Evol. Microbiol.">
        <title>The Global Catalogue of Microorganisms (GCM) 10K type strain sequencing project: providing services to taxonomists for standard genome sequencing and annotation.</title>
        <authorList>
            <consortium name="The Broad Institute Genomics Platform"/>
            <consortium name="The Broad Institute Genome Sequencing Center for Infectious Disease"/>
            <person name="Wu L."/>
            <person name="Ma J."/>
        </authorList>
    </citation>
    <scope>NUCLEOTIDE SEQUENCE [LARGE SCALE GENOMIC DNA]</scope>
    <source>
        <strain evidence="10">JCM 17564</strain>
    </source>
</reference>
<keyword evidence="6" id="KW-0902">Two-component regulatory system</keyword>
<organism evidence="9 10">
    <name type="scientific">Sphingomonas rosea</name>
    <dbReference type="NCBI Taxonomy" id="335605"/>
    <lineage>
        <taxon>Bacteria</taxon>
        <taxon>Pseudomonadati</taxon>
        <taxon>Pseudomonadota</taxon>
        <taxon>Alphaproteobacteria</taxon>
        <taxon>Sphingomonadales</taxon>
        <taxon>Sphingomonadaceae</taxon>
        <taxon>Sphingomonas</taxon>
    </lineage>
</organism>
<dbReference type="PANTHER" id="PTHR44936">
    <property type="entry name" value="SENSOR PROTEIN CREC"/>
    <property type="match status" value="1"/>
</dbReference>
<dbReference type="EC" id="2.7.13.3" evidence="2"/>
<evidence type="ECO:0000256" key="2">
    <source>
        <dbReference type="ARBA" id="ARBA00012438"/>
    </source>
</evidence>
<dbReference type="InterPro" id="IPR036890">
    <property type="entry name" value="HATPase_C_sf"/>
</dbReference>
<dbReference type="SUPFAM" id="SSF55874">
    <property type="entry name" value="ATPase domain of HSP90 chaperone/DNA topoisomerase II/histidine kinase"/>
    <property type="match status" value="1"/>
</dbReference>
<dbReference type="SUPFAM" id="SSF55781">
    <property type="entry name" value="GAF domain-like"/>
    <property type="match status" value="1"/>
</dbReference>
<feature type="transmembrane region" description="Helical" evidence="7">
    <location>
        <begin position="162"/>
        <end position="180"/>
    </location>
</feature>
<dbReference type="PROSITE" id="PS50109">
    <property type="entry name" value="HIS_KIN"/>
    <property type="match status" value="1"/>
</dbReference>
<keyword evidence="7" id="KW-0812">Transmembrane</keyword>
<comment type="caution">
    <text evidence="9">The sequence shown here is derived from an EMBL/GenBank/DDBJ whole genome shotgun (WGS) entry which is preliminary data.</text>
</comment>
<dbReference type="InterPro" id="IPR004358">
    <property type="entry name" value="Sig_transdc_His_kin-like_C"/>
</dbReference>
<accession>A0ABP7U763</accession>
<dbReference type="EMBL" id="BAABBR010000001">
    <property type="protein sequence ID" value="GAA4037260.1"/>
    <property type="molecule type" value="Genomic_DNA"/>
</dbReference>
<evidence type="ECO:0000256" key="7">
    <source>
        <dbReference type="SAM" id="Phobius"/>
    </source>
</evidence>
<dbReference type="Proteomes" id="UP001424459">
    <property type="component" value="Unassembled WGS sequence"/>
</dbReference>
<evidence type="ECO:0000313" key="9">
    <source>
        <dbReference type="EMBL" id="GAA4037260.1"/>
    </source>
</evidence>
<proteinExistence type="predicted"/>
<evidence type="ECO:0000256" key="6">
    <source>
        <dbReference type="ARBA" id="ARBA00023012"/>
    </source>
</evidence>
<evidence type="ECO:0000256" key="3">
    <source>
        <dbReference type="ARBA" id="ARBA00022553"/>
    </source>
</evidence>
<dbReference type="PANTHER" id="PTHR44936:SF9">
    <property type="entry name" value="SENSOR PROTEIN CREC"/>
    <property type="match status" value="1"/>
</dbReference>
<protein>
    <recommendedName>
        <fullName evidence="2">histidine kinase</fullName>
        <ecNumber evidence="2">2.7.13.3</ecNumber>
    </recommendedName>
</protein>
<dbReference type="InterPro" id="IPR003594">
    <property type="entry name" value="HATPase_dom"/>
</dbReference>
<feature type="transmembrane region" description="Helical" evidence="7">
    <location>
        <begin position="6"/>
        <end position="27"/>
    </location>
</feature>
<gene>
    <name evidence="9" type="primary">prsK</name>
    <name evidence="9" type="ORF">GCM10022281_17390</name>
</gene>
<dbReference type="SMART" id="SM00387">
    <property type="entry name" value="HATPase_c"/>
    <property type="match status" value="1"/>
</dbReference>
<keyword evidence="7" id="KW-0472">Membrane</keyword>
<name>A0ABP7U763_9SPHN</name>
<feature type="transmembrane region" description="Helical" evidence="7">
    <location>
        <begin position="229"/>
        <end position="249"/>
    </location>
</feature>
<evidence type="ECO:0000256" key="4">
    <source>
        <dbReference type="ARBA" id="ARBA00022679"/>
    </source>
</evidence>
<sequence length="695" mass="74600">MRAVDSLLAFWSHALGAVAVSAVLLWQLRGWASGPAQKLLLAGLLTTAAAAWFWAVSPGTMLAAHAETARNLIWVAMLFVLSDNAEDGKRQRGVSLVYGAVALVLGAQALIDTLAPFARPEDRASLLATGNVLRTIAASGALILVHNLYGQSAAASRGPIRLPMLGLALLWVYDLNLYTLQMLHVPTGNDLAEVRGGLVALAAPFFALTRSDSTAWRPKLSRAATFQSLSLLALCSYFAIMALLSAALRTGEWDWLRSLAILVLAGMTVALAVLLPSRRARSWTRVKIAKHFFEHRYDYRAEWLRFAATLGARGNDTPLASRLVRAFADILEAPAGLLVAPDELGGFGVAGSWQWPGRVPAGALGGEGFGALWPQLDEGRILELDAHRYRWGSAADLALPLPGWLLDDATFWIGIPLVHGETTVGLVLLAAPELRRPLDWEDFDLLRTAGRQAGSSLAEAIGQQRLGEAQRFDEFNRRFAFILHDIKNLVSQLKLLARNAERHADNPEWRKDMVATLQGSVGKMNDLLARLAPAAAPAARPPLRATELRPLLAATITAHRSNHEVRLLGDSGLEVLADPVGLEQALGHLLANAVEASPIAEPVTVRVSRAGTRARIEISDAGPGMDADFVATRLFAPFASTKQGGFGIGAYEARSLVHAMGGQLGVDSRPGQGTRFTITLPLDPAPSVSLERLSA</sequence>
<keyword evidence="5 9" id="KW-0418">Kinase</keyword>
<feature type="domain" description="Histidine kinase" evidence="8">
    <location>
        <begin position="481"/>
        <end position="684"/>
    </location>
</feature>
<feature type="transmembrane region" description="Helical" evidence="7">
    <location>
        <begin position="255"/>
        <end position="275"/>
    </location>
</feature>
<dbReference type="NCBIfam" id="TIGR02916">
    <property type="entry name" value="PEP_his_kin"/>
    <property type="match status" value="1"/>
</dbReference>
<dbReference type="Pfam" id="PF02518">
    <property type="entry name" value="HATPase_c"/>
    <property type="match status" value="1"/>
</dbReference>
<dbReference type="InterPro" id="IPR050980">
    <property type="entry name" value="2C_sensor_his_kinase"/>
</dbReference>
<dbReference type="Gene3D" id="3.30.565.10">
    <property type="entry name" value="Histidine kinase-like ATPase, C-terminal domain"/>
    <property type="match status" value="1"/>
</dbReference>
<keyword evidence="3" id="KW-0597">Phosphoprotein</keyword>
<feature type="transmembrane region" description="Helical" evidence="7">
    <location>
        <begin position="131"/>
        <end position="150"/>
    </location>
</feature>
<dbReference type="PRINTS" id="PR00344">
    <property type="entry name" value="BCTRLSENSOR"/>
</dbReference>
<feature type="transmembrane region" description="Helical" evidence="7">
    <location>
        <begin position="93"/>
        <end position="111"/>
    </location>
</feature>
<evidence type="ECO:0000259" key="8">
    <source>
        <dbReference type="PROSITE" id="PS50109"/>
    </source>
</evidence>
<keyword evidence="4" id="KW-0808">Transferase</keyword>
<feature type="transmembrane region" description="Helical" evidence="7">
    <location>
        <begin position="39"/>
        <end position="56"/>
    </location>
</feature>
<evidence type="ECO:0000256" key="1">
    <source>
        <dbReference type="ARBA" id="ARBA00000085"/>
    </source>
</evidence>
<comment type="catalytic activity">
    <reaction evidence="1">
        <text>ATP + protein L-histidine = ADP + protein N-phospho-L-histidine.</text>
        <dbReference type="EC" id="2.7.13.3"/>
    </reaction>
</comment>